<evidence type="ECO:0000313" key="2">
    <source>
        <dbReference type="Proteomes" id="UP000282832"/>
    </source>
</evidence>
<name>A0A437PTJ1_9BACT</name>
<comment type="caution">
    <text evidence="1">The sequence shown here is derived from an EMBL/GenBank/DDBJ whole genome shotgun (WGS) entry which is preliminary data.</text>
</comment>
<dbReference type="OrthoDB" id="1320573at2"/>
<dbReference type="Proteomes" id="UP000282832">
    <property type="component" value="Unassembled WGS sequence"/>
</dbReference>
<accession>A0A437PTJ1</accession>
<keyword evidence="2" id="KW-1185">Reference proteome</keyword>
<dbReference type="AlphaFoldDB" id="A0A437PTJ1"/>
<sequence>MILPSDNWCIQRYFITDFDNQGMKMKVPNYKQAFQEDTEIGQVISKIGSLMIDRGFPLKDAEQEIKAIEVRNAENNLTTSKTSGSSISESPLDILKNQSKADIIIQIWWKVNKTDQGKIISFTLEAFDSFTSKRIASSTGNGLPSSEITPVMLQTAVMSHIDKFSDQLNQHFNDMSINGREIKLTIRKFGSWDKDLETEFSGEELTDVILGWMNKNTVQGKYNNSESSENLLRLEQVKIPLLDDKSNGIDARQFARNLQKFLRNSPYGIESKLLNRGLGEAIIILGEK</sequence>
<gene>
    <name evidence="1" type="ORF">EOJ36_03910</name>
</gene>
<dbReference type="InterPro" id="IPR046173">
    <property type="entry name" value="DUF6175"/>
</dbReference>
<dbReference type="EMBL" id="SACY01000002">
    <property type="protein sequence ID" value="RVU25572.1"/>
    <property type="molecule type" value="Genomic_DNA"/>
</dbReference>
<protein>
    <submittedName>
        <fullName evidence="1">Uncharacterized protein</fullName>
    </submittedName>
</protein>
<proteinExistence type="predicted"/>
<dbReference type="Pfam" id="PF19672">
    <property type="entry name" value="DUF6175"/>
    <property type="match status" value="1"/>
</dbReference>
<reference evidence="1 2" key="1">
    <citation type="submission" date="2019-01" db="EMBL/GenBank/DDBJ databases">
        <authorList>
            <person name="Chen W.-M."/>
        </authorList>
    </citation>
    <scope>NUCLEOTIDE SEQUENCE [LARGE SCALE GENOMIC DNA]</scope>
    <source>
        <strain evidence="1 2">FSY-15</strain>
    </source>
</reference>
<organism evidence="1 2">
    <name type="scientific">Sandaracinomonas limnophila</name>
    <dbReference type="NCBI Taxonomy" id="1862386"/>
    <lineage>
        <taxon>Bacteria</taxon>
        <taxon>Pseudomonadati</taxon>
        <taxon>Bacteroidota</taxon>
        <taxon>Cytophagia</taxon>
        <taxon>Cytophagales</taxon>
        <taxon>Flectobacillaceae</taxon>
        <taxon>Sandaracinomonas</taxon>
    </lineage>
</organism>
<evidence type="ECO:0000313" key="1">
    <source>
        <dbReference type="EMBL" id="RVU25572.1"/>
    </source>
</evidence>